<organism evidence="1 2">
    <name type="scientific">Diphasiastrum complanatum</name>
    <name type="common">Issler's clubmoss</name>
    <name type="synonym">Lycopodium complanatum</name>
    <dbReference type="NCBI Taxonomy" id="34168"/>
    <lineage>
        <taxon>Eukaryota</taxon>
        <taxon>Viridiplantae</taxon>
        <taxon>Streptophyta</taxon>
        <taxon>Embryophyta</taxon>
        <taxon>Tracheophyta</taxon>
        <taxon>Lycopodiopsida</taxon>
        <taxon>Lycopodiales</taxon>
        <taxon>Lycopodiaceae</taxon>
        <taxon>Lycopodioideae</taxon>
        <taxon>Diphasiastrum</taxon>
    </lineage>
</organism>
<dbReference type="EMBL" id="CM055094">
    <property type="protein sequence ID" value="KAJ7562701.1"/>
    <property type="molecule type" value="Genomic_DNA"/>
</dbReference>
<name>A0ACC2E8B4_DIPCM</name>
<keyword evidence="2" id="KW-1185">Reference proteome</keyword>
<proteinExistence type="predicted"/>
<dbReference type="Proteomes" id="UP001162992">
    <property type="component" value="Chromosome 3"/>
</dbReference>
<accession>A0ACC2E8B4</accession>
<evidence type="ECO:0000313" key="1">
    <source>
        <dbReference type="EMBL" id="KAJ7562701.1"/>
    </source>
</evidence>
<sequence length="79" mass="9081">MALEKKQQVLEALSPVVKKRRLEKSKEKCQPDILMEVQNDNGERISDDLLQFQLYGLMFAGSHSSAVLFLWLVKFLGEN</sequence>
<evidence type="ECO:0000313" key="2">
    <source>
        <dbReference type="Proteomes" id="UP001162992"/>
    </source>
</evidence>
<gene>
    <name evidence="1" type="ORF">O6H91_03G080900</name>
</gene>
<comment type="caution">
    <text evidence="1">The sequence shown here is derived from an EMBL/GenBank/DDBJ whole genome shotgun (WGS) entry which is preliminary data.</text>
</comment>
<protein>
    <submittedName>
        <fullName evidence="1">Uncharacterized protein</fullName>
    </submittedName>
</protein>
<reference evidence="2" key="1">
    <citation type="journal article" date="2024" name="Proc. Natl. Acad. Sci. U.S.A.">
        <title>Extraordinary preservation of gene collinearity over three hundred million years revealed in homosporous lycophytes.</title>
        <authorList>
            <person name="Li C."/>
            <person name="Wickell D."/>
            <person name="Kuo L.Y."/>
            <person name="Chen X."/>
            <person name="Nie B."/>
            <person name="Liao X."/>
            <person name="Peng D."/>
            <person name="Ji J."/>
            <person name="Jenkins J."/>
            <person name="Williams M."/>
            <person name="Shu S."/>
            <person name="Plott C."/>
            <person name="Barry K."/>
            <person name="Rajasekar S."/>
            <person name="Grimwood J."/>
            <person name="Han X."/>
            <person name="Sun S."/>
            <person name="Hou Z."/>
            <person name="He W."/>
            <person name="Dai G."/>
            <person name="Sun C."/>
            <person name="Schmutz J."/>
            <person name="Leebens-Mack J.H."/>
            <person name="Li F.W."/>
            <person name="Wang L."/>
        </authorList>
    </citation>
    <scope>NUCLEOTIDE SEQUENCE [LARGE SCALE GENOMIC DNA]</scope>
    <source>
        <strain evidence="2">cv. PW_Plant_1</strain>
    </source>
</reference>